<feature type="transmembrane region" description="Helical" evidence="1">
    <location>
        <begin position="15"/>
        <end position="32"/>
    </location>
</feature>
<proteinExistence type="predicted"/>
<evidence type="ECO:0000256" key="1">
    <source>
        <dbReference type="SAM" id="Phobius"/>
    </source>
</evidence>
<organism evidence="2 3">
    <name type="scientific">Anseongella ginsenosidimutans</name>
    <dbReference type="NCBI Taxonomy" id="496056"/>
    <lineage>
        <taxon>Bacteria</taxon>
        <taxon>Pseudomonadati</taxon>
        <taxon>Bacteroidota</taxon>
        <taxon>Sphingobacteriia</taxon>
        <taxon>Sphingobacteriales</taxon>
        <taxon>Sphingobacteriaceae</taxon>
        <taxon>Anseongella</taxon>
    </lineage>
</organism>
<dbReference type="Proteomes" id="UP000295807">
    <property type="component" value="Unassembled WGS sequence"/>
</dbReference>
<keyword evidence="1" id="KW-0812">Transmembrane</keyword>
<keyword evidence="1" id="KW-1133">Transmembrane helix</keyword>
<comment type="caution">
    <text evidence="2">The sequence shown here is derived from an EMBL/GenBank/DDBJ whole genome shotgun (WGS) entry which is preliminary data.</text>
</comment>
<accession>A0A4R3KPM9</accession>
<gene>
    <name evidence="2" type="ORF">EDD80_1063</name>
</gene>
<dbReference type="AlphaFoldDB" id="A0A4R3KPM9"/>
<name>A0A4R3KPM9_9SPHI</name>
<keyword evidence="1" id="KW-0472">Membrane</keyword>
<keyword evidence="3" id="KW-1185">Reference proteome</keyword>
<protein>
    <submittedName>
        <fullName evidence="2">Uncharacterized protein</fullName>
    </submittedName>
</protein>
<sequence>MLINFYRVNGSKIKISLPIILRLIINVFLYSFNYQNKLPGQLLTPIYLVELLCKVRVALIQIYSKSVLMTLAD</sequence>
<evidence type="ECO:0000313" key="3">
    <source>
        <dbReference type="Proteomes" id="UP000295807"/>
    </source>
</evidence>
<dbReference type="EMBL" id="SMAD01000006">
    <property type="protein sequence ID" value="TCS86694.1"/>
    <property type="molecule type" value="Genomic_DNA"/>
</dbReference>
<reference evidence="2 3" key="1">
    <citation type="submission" date="2019-03" db="EMBL/GenBank/DDBJ databases">
        <title>Genomic Encyclopedia of Type Strains, Phase IV (KMG-IV): sequencing the most valuable type-strain genomes for metagenomic binning, comparative biology and taxonomic classification.</title>
        <authorList>
            <person name="Goeker M."/>
        </authorList>
    </citation>
    <scope>NUCLEOTIDE SEQUENCE [LARGE SCALE GENOMIC DNA]</scope>
    <source>
        <strain evidence="2 3">DSM 21100</strain>
    </source>
</reference>
<evidence type="ECO:0000313" key="2">
    <source>
        <dbReference type="EMBL" id="TCS86694.1"/>
    </source>
</evidence>